<evidence type="ECO:0000313" key="1">
    <source>
        <dbReference type="EMBL" id="KGF57083.1"/>
    </source>
</evidence>
<evidence type="ECO:0000313" key="2">
    <source>
        <dbReference type="Proteomes" id="UP000029585"/>
    </source>
</evidence>
<organism evidence="1 2">
    <name type="scientific">Flavonifractor plautii 1_3_50AFAA</name>
    <dbReference type="NCBI Taxonomy" id="742738"/>
    <lineage>
        <taxon>Bacteria</taxon>
        <taxon>Bacillati</taxon>
        <taxon>Bacillota</taxon>
        <taxon>Clostridia</taxon>
        <taxon>Eubacteriales</taxon>
        <taxon>Oscillospiraceae</taxon>
        <taxon>Flavonifractor</taxon>
    </lineage>
</organism>
<dbReference type="AlphaFoldDB" id="A0A096BCD4"/>
<reference evidence="1 2" key="1">
    <citation type="submission" date="2011-08" db="EMBL/GenBank/DDBJ databases">
        <title>The Genome Sequence of Clostridium orbiscindens 1_3_50AFAA.</title>
        <authorList>
            <consortium name="The Broad Institute Genome Sequencing Platform"/>
            <person name="Earl A."/>
            <person name="Ward D."/>
            <person name="Feldgarden M."/>
            <person name="Gevers D."/>
            <person name="Daigneault M."/>
            <person name="Strauss J."/>
            <person name="Allen-Vercoe E."/>
            <person name="Young S.K."/>
            <person name="Zeng Q."/>
            <person name="Gargeya S."/>
            <person name="Fitzgerald M."/>
            <person name="Haas B."/>
            <person name="Abouelleil A."/>
            <person name="Alvarado L."/>
            <person name="Arachchi H.M."/>
            <person name="Berlin A."/>
            <person name="Brown A."/>
            <person name="Chapman S.B."/>
            <person name="Chen Z."/>
            <person name="Dunbar C."/>
            <person name="Freedman E."/>
            <person name="Gearin G."/>
            <person name="Gellesch M."/>
            <person name="Goldberg J."/>
            <person name="Griggs A."/>
            <person name="Gujja S."/>
            <person name="Heiman D."/>
            <person name="Howarth C."/>
            <person name="Larson L."/>
            <person name="Lui A."/>
            <person name="MacDonald P.J.P."/>
            <person name="Montmayeur A."/>
            <person name="Murphy C."/>
            <person name="Neiman D."/>
            <person name="Pearson M."/>
            <person name="Priest M."/>
            <person name="Roberts A."/>
            <person name="Saif S."/>
            <person name="Shea T."/>
            <person name="Shenoy N."/>
            <person name="Sisk P."/>
            <person name="Stolte C."/>
            <person name="Sykes S."/>
            <person name="Wortman J."/>
            <person name="Nusbaum C."/>
            <person name="Birren B."/>
        </authorList>
    </citation>
    <scope>NUCLEOTIDE SEQUENCE [LARGE SCALE GENOMIC DNA]</scope>
    <source>
        <strain evidence="1 2">1_3_50AFAA</strain>
    </source>
</reference>
<gene>
    <name evidence="1" type="ORF">HMPREF9460_00465</name>
</gene>
<sequence length="35" mass="4202">MQHTQQDETILRTEPKEDIDDLIFRADPGWMVSER</sequence>
<proteinExistence type="predicted"/>
<comment type="caution">
    <text evidence="1">The sequence shown here is derived from an EMBL/GenBank/DDBJ whole genome shotgun (WGS) entry which is preliminary data.</text>
</comment>
<dbReference type="Proteomes" id="UP000029585">
    <property type="component" value="Unassembled WGS sequence"/>
</dbReference>
<keyword evidence="2" id="KW-1185">Reference proteome</keyword>
<protein>
    <submittedName>
        <fullName evidence="1">Uncharacterized protein</fullName>
    </submittedName>
</protein>
<accession>A0A096BCD4</accession>
<name>A0A096BCD4_FLAPL</name>
<dbReference type="EMBL" id="ADLO01000017">
    <property type="protein sequence ID" value="KGF57083.1"/>
    <property type="molecule type" value="Genomic_DNA"/>
</dbReference>
<dbReference type="HOGENOM" id="CLU_217517_0_0_9"/>
<dbReference type="PATRIC" id="fig|742738.3.peg.487"/>